<accession>A0A2G8S845</accession>
<dbReference type="Proteomes" id="UP000230002">
    <property type="component" value="Unassembled WGS sequence"/>
</dbReference>
<evidence type="ECO:0008006" key="3">
    <source>
        <dbReference type="Google" id="ProtNLM"/>
    </source>
</evidence>
<evidence type="ECO:0000313" key="2">
    <source>
        <dbReference type="Proteomes" id="UP000230002"/>
    </source>
</evidence>
<sequence>MADARAANKLTPHMDRVRSLELSDFPDPYKLVPLMRPAPALESLLVTTRTTKFDPQRSAREPPVLFADSAPSLRALALLNPYFLPLQDFAALTDLHISSLSEPHLWNLLDLLWGTPALESLAVTDLRIPVHHWVQGGGLPLFPPVPLERLRRLALVRTPLMRGIALLQHLSLPREATVHVLGLLDDSSIHRIVTPLPLLPQLPPVSAANALEMVVCGGTLAFRTRVLAADGSVASVSRAHCTAHWGTHTYDWWKGLSQALPCAQLTELRVAVDADDEETLPRFLQAAVALVTLELRLHPGDKGQSGESAPTHCLDGAPRALLGVCVLLEQEMPAVCPCLAELAIIDVSSSPRAWGGLLRAEGASPRVVYVPDLLRVIAARAMVGRGLRRVALQGLWSCAQRDRIASAFEVDAVVTKLEFRELDAETSPLFEFEEDREEIWANGHWTYELPKSTLPWAPANGSRRGVHAPVVKVLEIC</sequence>
<proteinExistence type="predicted"/>
<organism evidence="1 2">
    <name type="scientific">Ganoderma sinense ZZ0214-1</name>
    <dbReference type="NCBI Taxonomy" id="1077348"/>
    <lineage>
        <taxon>Eukaryota</taxon>
        <taxon>Fungi</taxon>
        <taxon>Dikarya</taxon>
        <taxon>Basidiomycota</taxon>
        <taxon>Agaricomycotina</taxon>
        <taxon>Agaricomycetes</taxon>
        <taxon>Polyporales</taxon>
        <taxon>Polyporaceae</taxon>
        <taxon>Ganoderma</taxon>
    </lineage>
</organism>
<dbReference type="STRING" id="1077348.A0A2G8S845"/>
<dbReference type="EMBL" id="AYKW01000017">
    <property type="protein sequence ID" value="PIL29949.1"/>
    <property type="molecule type" value="Genomic_DNA"/>
</dbReference>
<protein>
    <recommendedName>
        <fullName evidence="3">F-box domain-containing protein</fullName>
    </recommendedName>
</protein>
<name>A0A2G8S845_9APHY</name>
<comment type="caution">
    <text evidence="1">The sequence shown here is derived from an EMBL/GenBank/DDBJ whole genome shotgun (WGS) entry which is preliminary data.</text>
</comment>
<keyword evidence="2" id="KW-1185">Reference proteome</keyword>
<dbReference type="AlphaFoldDB" id="A0A2G8S845"/>
<dbReference type="OrthoDB" id="2755771at2759"/>
<reference evidence="1 2" key="1">
    <citation type="journal article" date="2015" name="Sci. Rep.">
        <title>Chromosome-level genome map provides insights into diverse defense mechanisms in the medicinal fungus Ganoderma sinense.</title>
        <authorList>
            <person name="Zhu Y."/>
            <person name="Xu J."/>
            <person name="Sun C."/>
            <person name="Zhou S."/>
            <person name="Xu H."/>
            <person name="Nelson D.R."/>
            <person name="Qian J."/>
            <person name="Song J."/>
            <person name="Luo H."/>
            <person name="Xiang L."/>
            <person name="Li Y."/>
            <person name="Xu Z."/>
            <person name="Ji A."/>
            <person name="Wang L."/>
            <person name="Lu S."/>
            <person name="Hayward A."/>
            <person name="Sun W."/>
            <person name="Li X."/>
            <person name="Schwartz D.C."/>
            <person name="Wang Y."/>
            <person name="Chen S."/>
        </authorList>
    </citation>
    <scope>NUCLEOTIDE SEQUENCE [LARGE SCALE GENOMIC DNA]</scope>
    <source>
        <strain evidence="1 2">ZZ0214-1</strain>
    </source>
</reference>
<evidence type="ECO:0000313" key="1">
    <source>
        <dbReference type="EMBL" id="PIL29949.1"/>
    </source>
</evidence>
<gene>
    <name evidence="1" type="ORF">GSI_07860</name>
</gene>